<comment type="caution">
    <text evidence="1">The sequence shown here is derived from an EMBL/GenBank/DDBJ whole genome shotgun (WGS) entry which is preliminary data.</text>
</comment>
<name>A0A9P5WW56_9AGAR</name>
<feature type="non-terminal residue" evidence="1">
    <location>
        <position position="1"/>
    </location>
</feature>
<evidence type="ECO:0000313" key="1">
    <source>
        <dbReference type="EMBL" id="KAF9439968.1"/>
    </source>
</evidence>
<sequence>SSDEGPIKSAFPVVLPPVKHQQCWKNNSTEGQSDIEVWELDDEEIIEATFTSLKSNAYDNFNITIE</sequence>
<dbReference type="EMBL" id="MU153078">
    <property type="protein sequence ID" value="KAF9439968.1"/>
    <property type="molecule type" value="Genomic_DNA"/>
</dbReference>
<dbReference type="Proteomes" id="UP000807342">
    <property type="component" value="Unassembled WGS sequence"/>
</dbReference>
<protein>
    <submittedName>
        <fullName evidence="1">Uncharacterized protein</fullName>
    </submittedName>
</protein>
<feature type="non-terminal residue" evidence="1">
    <location>
        <position position="66"/>
    </location>
</feature>
<reference evidence="1" key="1">
    <citation type="submission" date="2020-11" db="EMBL/GenBank/DDBJ databases">
        <authorList>
            <consortium name="DOE Joint Genome Institute"/>
            <person name="Ahrendt S."/>
            <person name="Riley R."/>
            <person name="Andreopoulos W."/>
            <person name="Labutti K."/>
            <person name="Pangilinan J."/>
            <person name="Ruiz-Duenas F.J."/>
            <person name="Barrasa J.M."/>
            <person name="Sanchez-Garcia M."/>
            <person name="Camarero S."/>
            <person name="Miyauchi S."/>
            <person name="Serrano A."/>
            <person name="Linde D."/>
            <person name="Babiker R."/>
            <person name="Drula E."/>
            <person name="Ayuso-Fernandez I."/>
            <person name="Pacheco R."/>
            <person name="Padilla G."/>
            <person name="Ferreira P."/>
            <person name="Barriuso J."/>
            <person name="Kellner H."/>
            <person name="Castanera R."/>
            <person name="Alfaro M."/>
            <person name="Ramirez L."/>
            <person name="Pisabarro A.G."/>
            <person name="Kuo A."/>
            <person name="Tritt A."/>
            <person name="Lipzen A."/>
            <person name="He G."/>
            <person name="Yan M."/>
            <person name="Ng V."/>
            <person name="Cullen D."/>
            <person name="Martin F."/>
            <person name="Rosso M.-N."/>
            <person name="Henrissat B."/>
            <person name="Hibbett D."/>
            <person name="Martinez A.T."/>
            <person name="Grigoriev I.V."/>
        </authorList>
    </citation>
    <scope>NUCLEOTIDE SEQUENCE</scope>
    <source>
        <strain evidence="1">MF-IS2</strain>
    </source>
</reference>
<evidence type="ECO:0000313" key="2">
    <source>
        <dbReference type="Proteomes" id="UP000807342"/>
    </source>
</evidence>
<dbReference type="OrthoDB" id="3020297at2759"/>
<proteinExistence type="predicted"/>
<dbReference type="AlphaFoldDB" id="A0A9P5WW56"/>
<organism evidence="1 2">
    <name type="scientific">Macrolepiota fuliginosa MF-IS2</name>
    <dbReference type="NCBI Taxonomy" id="1400762"/>
    <lineage>
        <taxon>Eukaryota</taxon>
        <taxon>Fungi</taxon>
        <taxon>Dikarya</taxon>
        <taxon>Basidiomycota</taxon>
        <taxon>Agaricomycotina</taxon>
        <taxon>Agaricomycetes</taxon>
        <taxon>Agaricomycetidae</taxon>
        <taxon>Agaricales</taxon>
        <taxon>Agaricineae</taxon>
        <taxon>Agaricaceae</taxon>
        <taxon>Macrolepiota</taxon>
    </lineage>
</organism>
<accession>A0A9P5WW56</accession>
<gene>
    <name evidence="1" type="ORF">P691DRAFT_615894</name>
</gene>
<keyword evidence="2" id="KW-1185">Reference proteome</keyword>